<dbReference type="PANTHER" id="PTHR12835">
    <property type="entry name" value="BIOTIN PROTEIN LIGASE"/>
    <property type="match status" value="1"/>
</dbReference>
<dbReference type="NCBIfam" id="TIGR00121">
    <property type="entry name" value="birA_ligase"/>
    <property type="match status" value="1"/>
</dbReference>
<sequence>MAGGDGRWRLEVHPELPSTSSHLTTLAREGAPDGLAILALRQTAGRGQGGRSWCDAPGNLAVSLLIRPRHAAREAPQWSLLGGVALAEAARAVDPDPDALSLRWPNDLLRHGAKCAGVLAESAVSPDGGLAWIVLGFGVNLAHAPTVADRPTARLGRAEPPEAFAARLLDRVCAWRRVRDAEGFGAVREAWTAHGPAPGLRIAARCGQGTAEGGFAGLGEDGSLLLRSGQGAILRIAVGEVLEAATPGHRAGEAR</sequence>
<protein>
    <submittedName>
        <fullName evidence="4">Biotin--[acetyl-CoA-carboxylase] ligase</fullName>
    </submittedName>
</protein>
<dbReference type="PANTHER" id="PTHR12835:SF5">
    <property type="entry name" value="BIOTIN--PROTEIN LIGASE"/>
    <property type="match status" value="1"/>
</dbReference>
<evidence type="ECO:0000259" key="3">
    <source>
        <dbReference type="PROSITE" id="PS51733"/>
    </source>
</evidence>
<dbReference type="InterPro" id="IPR004408">
    <property type="entry name" value="Biotin_CoA_COase_ligase"/>
</dbReference>
<comment type="caution">
    <text evidence="4">The sequence shown here is derived from an EMBL/GenBank/DDBJ whole genome shotgun (WGS) entry which is preliminary data.</text>
</comment>
<evidence type="ECO:0000256" key="1">
    <source>
        <dbReference type="ARBA" id="ARBA00022598"/>
    </source>
</evidence>
<dbReference type="RefSeq" id="WP_343894714.1">
    <property type="nucleotide sequence ID" value="NZ_BAAAFZ010000015.1"/>
</dbReference>
<feature type="region of interest" description="Disordered" evidence="2">
    <location>
        <begin position="1"/>
        <end position="22"/>
    </location>
</feature>
<keyword evidence="5" id="KW-1185">Reference proteome</keyword>
<feature type="compositionally biased region" description="Basic and acidic residues" evidence="2">
    <location>
        <begin position="1"/>
        <end position="14"/>
    </location>
</feature>
<dbReference type="SUPFAM" id="SSF55681">
    <property type="entry name" value="Class II aaRS and biotin synthetases"/>
    <property type="match status" value="1"/>
</dbReference>
<accession>A0ABN1EZJ6</accession>
<organism evidence="4 5">
    <name type="scientific">Craurococcus roseus</name>
    <dbReference type="NCBI Taxonomy" id="77585"/>
    <lineage>
        <taxon>Bacteria</taxon>
        <taxon>Pseudomonadati</taxon>
        <taxon>Pseudomonadota</taxon>
        <taxon>Alphaproteobacteria</taxon>
        <taxon>Acetobacterales</taxon>
        <taxon>Acetobacteraceae</taxon>
        <taxon>Craurococcus</taxon>
    </lineage>
</organism>
<evidence type="ECO:0000313" key="5">
    <source>
        <dbReference type="Proteomes" id="UP001501588"/>
    </source>
</evidence>
<dbReference type="CDD" id="cd16442">
    <property type="entry name" value="BPL"/>
    <property type="match status" value="1"/>
</dbReference>
<gene>
    <name evidence="4" type="ORF">GCM10009416_16280</name>
</gene>
<evidence type="ECO:0000313" key="4">
    <source>
        <dbReference type="EMBL" id="GAA0578473.1"/>
    </source>
</evidence>
<name>A0ABN1EZJ6_9PROT</name>
<evidence type="ECO:0000256" key="2">
    <source>
        <dbReference type="SAM" id="MobiDB-lite"/>
    </source>
</evidence>
<dbReference type="InterPro" id="IPR004143">
    <property type="entry name" value="BPL_LPL_catalytic"/>
</dbReference>
<keyword evidence="1 4" id="KW-0436">Ligase</keyword>
<dbReference type="GO" id="GO:0016874">
    <property type="term" value="F:ligase activity"/>
    <property type="evidence" value="ECO:0007669"/>
    <property type="project" value="UniProtKB-KW"/>
</dbReference>
<dbReference type="PROSITE" id="PS51733">
    <property type="entry name" value="BPL_LPL_CATALYTIC"/>
    <property type="match status" value="1"/>
</dbReference>
<dbReference type="Proteomes" id="UP001501588">
    <property type="component" value="Unassembled WGS sequence"/>
</dbReference>
<dbReference type="Gene3D" id="3.30.930.10">
    <property type="entry name" value="Bira Bifunctional Protein, Domain 2"/>
    <property type="match status" value="1"/>
</dbReference>
<reference evidence="4 5" key="1">
    <citation type="journal article" date="2019" name="Int. J. Syst. Evol. Microbiol.">
        <title>The Global Catalogue of Microorganisms (GCM) 10K type strain sequencing project: providing services to taxonomists for standard genome sequencing and annotation.</title>
        <authorList>
            <consortium name="The Broad Institute Genomics Platform"/>
            <consortium name="The Broad Institute Genome Sequencing Center for Infectious Disease"/>
            <person name="Wu L."/>
            <person name="Ma J."/>
        </authorList>
    </citation>
    <scope>NUCLEOTIDE SEQUENCE [LARGE SCALE GENOMIC DNA]</scope>
    <source>
        <strain evidence="4 5">JCM 9933</strain>
    </source>
</reference>
<proteinExistence type="predicted"/>
<dbReference type="InterPro" id="IPR045864">
    <property type="entry name" value="aa-tRNA-synth_II/BPL/LPL"/>
</dbReference>
<dbReference type="Pfam" id="PF03099">
    <property type="entry name" value="BPL_LplA_LipB"/>
    <property type="match status" value="1"/>
</dbReference>
<dbReference type="EMBL" id="BAAAFZ010000015">
    <property type="protein sequence ID" value="GAA0578473.1"/>
    <property type="molecule type" value="Genomic_DNA"/>
</dbReference>
<feature type="domain" description="BPL/LPL catalytic" evidence="3">
    <location>
        <begin position="2"/>
        <end position="180"/>
    </location>
</feature>